<keyword evidence="4 7" id="KW-0812">Transmembrane</keyword>
<evidence type="ECO:0000256" key="1">
    <source>
        <dbReference type="ARBA" id="ARBA00004651"/>
    </source>
</evidence>
<dbReference type="GO" id="GO:0005886">
    <property type="term" value="C:plasma membrane"/>
    <property type="evidence" value="ECO:0007669"/>
    <property type="project" value="UniProtKB-SubCell"/>
</dbReference>
<gene>
    <name evidence="8" type="ORF">SDC9_137816</name>
</gene>
<sequence>MLFICGAADHISVVVRHTLVQLLTPDEKRGRVSAVNSLFIGTSNELGGFRSGFVASLGGPVFSVVFGGVGTIIAVLAIGRIWPDLRKYGRLEQEN</sequence>
<protein>
    <recommendedName>
        <fullName evidence="9">Enterobactin exporter EntS</fullName>
    </recommendedName>
</protein>
<keyword evidence="2" id="KW-0813">Transport</keyword>
<evidence type="ECO:0000256" key="4">
    <source>
        <dbReference type="ARBA" id="ARBA00022692"/>
    </source>
</evidence>
<dbReference type="AlphaFoldDB" id="A0A645DMM5"/>
<evidence type="ECO:0000256" key="2">
    <source>
        <dbReference type="ARBA" id="ARBA00022448"/>
    </source>
</evidence>
<feature type="transmembrane region" description="Helical" evidence="7">
    <location>
        <begin position="61"/>
        <end position="82"/>
    </location>
</feature>
<keyword evidence="5 7" id="KW-1133">Transmembrane helix</keyword>
<evidence type="ECO:0008006" key="9">
    <source>
        <dbReference type="Google" id="ProtNLM"/>
    </source>
</evidence>
<proteinExistence type="predicted"/>
<comment type="subcellular location">
    <subcellularLocation>
        <location evidence="1">Cell membrane</location>
        <topology evidence="1">Multi-pass membrane protein</topology>
    </subcellularLocation>
</comment>
<dbReference type="EMBL" id="VSSQ01037882">
    <property type="protein sequence ID" value="MPM90694.1"/>
    <property type="molecule type" value="Genomic_DNA"/>
</dbReference>
<evidence type="ECO:0000313" key="8">
    <source>
        <dbReference type="EMBL" id="MPM90694.1"/>
    </source>
</evidence>
<dbReference type="PANTHER" id="PTHR23513:SF9">
    <property type="entry name" value="ENTEROBACTIN EXPORTER ENTS"/>
    <property type="match status" value="1"/>
</dbReference>
<evidence type="ECO:0000256" key="6">
    <source>
        <dbReference type="ARBA" id="ARBA00023136"/>
    </source>
</evidence>
<dbReference type="SUPFAM" id="SSF103473">
    <property type="entry name" value="MFS general substrate transporter"/>
    <property type="match status" value="1"/>
</dbReference>
<name>A0A645DMM5_9ZZZZ</name>
<organism evidence="8">
    <name type="scientific">bioreactor metagenome</name>
    <dbReference type="NCBI Taxonomy" id="1076179"/>
    <lineage>
        <taxon>unclassified sequences</taxon>
        <taxon>metagenomes</taxon>
        <taxon>ecological metagenomes</taxon>
    </lineage>
</organism>
<dbReference type="InterPro" id="IPR036259">
    <property type="entry name" value="MFS_trans_sf"/>
</dbReference>
<evidence type="ECO:0000256" key="5">
    <source>
        <dbReference type="ARBA" id="ARBA00022989"/>
    </source>
</evidence>
<keyword evidence="3" id="KW-1003">Cell membrane</keyword>
<evidence type="ECO:0000256" key="7">
    <source>
        <dbReference type="SAM" id="Phobius"/>
    </source>
</evidence>
<accession>A0A645DMM5</accession>
<comment type="caution">
    <text evidence="8">The sequence shown here is derived from an EMBL/GenBank/DDBJ whole genome shotgun (WGS) entry which is preliminary data.</text>
</comment>
<dbReference type="PANTHER" id="PTHR23513">
    <property type="entry name" value="INTEGRAL MEMBRANE EFFLUX PROTEIN-RELATED"/>
    <property type="match status" value="1"/>
</dbReference>
<keyword evidence="6 7" id="KW-0472">Membrane</keyword>
<reference evidence="8" key="1">
    <citation type="submission" date="2019-08" db="EMBL/GenBank/DDBJ databases">
        <authorList>
            <person name="Kucharzyk K."/>
            <person name="Murdoch R.W."/>
            <person name="Higgins S."/>
            <person name="Loffler F."/>
        </authorList>
    </citation>
    <scope>NUCLEOTIDE SEQUENCE</scope>
</reference>
<evidence type="ECO:0000256" key="3">
    <source>
        <dbReference type="ARBA" id="ARBA00022475"/>
    </source>
</evidence>